<name>A0A8S9MZQ5_BRACR</name>
<dbReference type="AlphaFoldDB" id="A0A8S9MZQ5"/>
<evidence type="ECO:0000313" key="1">
    <source>
        <dbReference type="EMBL" id="KAF3486010.1"/>
    </source>
</evidence>
<accession>A0A8S9MZQ5</accession>
<dbReference type="Proteomes" id="UP000712600">
    <property type="component" value="Unassembled WGS sequence"/>
</dbReference>
<gene>
    <name evidence="1" type="ORF">F2Q69_00056072</name>
</gene>
<sequence length="227" mass="25533">MTLSSLFFNETFSSLVLSKPWASSVINGTSVLVNEFDIVIVIEEFVPLKIVTKWCVLNLRSWLAMFVMGENRFHRTHDCIWLSLANESFLVENSSSLEGERGVLVVVVAQLLRGNEVIIKVAALAERGEFSLTHELFSLGMFSCSCLARGWKKILILKVGRSISSVLSETLVQSRAKRFPSSVSSKMSALSVPLSRARRWLHQSPGFFNYLPRKDVGFIGLERDRMT</sequence>
<protein>
    <submittedName>
        <fullName evidence="1">Uncharacterized protein</fullName>
    </submittedName>
</protein>
<comment type="caution">
    <text evidence="1">The sequence shown here is derived from an EMBL/GenBank/DDBJ whole genome shotgun (WGS) entry which is preliminary data.</text>
</comment>
<proteinExistence type="predicted"/>
<organism evidence="1 2">
    <name type="scientific">Brassica cretica</name>
    <name type="common">Mustard</name>
    <dbReference type="NCBI Taxonomy" id="69181"/>
    <lineage>
        <taxon>Eukaryota</taxon>
        <taxon>Viridiplantae</taxon>
        <taxon>Streptophyta</taxon>
        <taxon>Embryophyta</taxon>
        <taxon>Tracheophyta</taxon>
        <taxon>Spermatophyta</taxon>
        <taxon>Magnoliopsida</taxon>
        <taxon>eudicotyledons</taxon>
        <taxon>Gunneridae</taxon>
        <taxon>Pentapetalae</taxon>
        <taxon>rosids</taxon>
        <taxon>malvids</taxon>
        <taxon>Brassicales</taxon>
        <taxon>Brassicaceae</taxon>
        <taxon>Brassiceae</taxon>
        <taxon>Brassica</taxon>
    </lineage>
</organism>
<reference evidence="1" key="1">
    <citation type="submission" date="2019-12" db="EMBL/GenBank/DDBJ databases">
        <title>Genome sequencing and annotation of Brassica cretica.</title>
        <authorList>
            <person name="Studholme D.J."/>
            <person name="Sarris P."/>
        </authorList>
    </citation>
    <scope>NUCLEOTIDE SEQUENCE</scope>
    <source>
        <strain evidence="1">PFS-109/04</strain>
        <tissue evidence="1">Leaf</tissue>
    </source>
</reference>
<dbReference type="EMBL" id="QGKX02002183">
    <property type="protein sequence ID" value="KAF3486010.1"/>
    <property type="molecule type" value="Genomic_DNA"/>
</dbReference>
<evidence type="ECO:0000313" key="2">
    <source>
        <dbReference type="Proteomes" id="UP000712600"/>
    </source>
</evidence>